<organism evidence="10 11">
    <name type="scientific">Batrachochytrium dendrobatidis (strain JAM81 / FGSC 10211)</name>
    <name type="common">Frog chytrid fungus</name>
    <dbReference type="NCBI Taxonomy" id="684364"/>
    <lineage>
        <taxon>Eukaryota</taxon>
        <taxon>Fungi</taxon>
        <taxon>Fungi incertae sedis</taxon>
        <taxon>Chytridiomycota</taxon>
        <taxon>Chytridiomycota incertae sedis</taxon>
        <taxon>Chytridiomycetes</taxon>
        <taxon>Rhizophydiales</taxon>
        <taxon>Rhizophydiales incertae sedis</taxon>
        <taxon>Batrachochytrium</taxon>
    </lineage>
</organism>
<dbReference type="EMBL" id="GL882879">
    <property type="protein sequence ID" value="EGF83713.1"/>
    <property type="molecule type" value="Genomic_DNA"/>
</dbReference>
<dbReference type="PANTHER" id="PTHR24391:SF18">
    <property type="entry name" value="EG:115C2.6 PROTEIN"/>
    <property type="match status" value="1"/>
</dbReference>
<feature type="compositionally biased region" description="Polar residues" evidence="8">
    <location>
        <begin position="141"/>
        <end position="170"/>
    </location>
</feature>
<evidence type="ECO:0000256" key="7">
    <source>
        <dbReference type="ARBA" id="ARBA00023242"/>
    </source>
</evidence>
<evidence type="ECO:0000256" key="9">
    <source>
        <dbReference type="SAM" id="SignalP"/>
    </source>
</evidence>
<feature type="signal peptide" evidence="9">
    <location>
        <begin position="1"/>
        <end position="18"/>
    </location>
</feature>
<evidence type="ECO:0000256" key="1">
    <source>
        <dbReference type="ARBA" id="ARBA00004123"/>
    </source>
</evidence>
<proteinExistence type="predicted"/>
<gene>
    <name evidence="10" type="ORF">BATDEDRAFT_85647</name>
</gene>
<feature type="compositionally biased region" description="Polar residues" evidence="8">
    <location>
        <begin position="333"/>
        <end position="348"/>
    </location>
</feature>
<accession>F4NR93</accession>
<evidence type="ECO:0000256" key="3">
    <source>
        <dbReference type="ARBA" id="ARBA00022737"/>
    </source>
</evidence>
<keyword evidence="4" id="KW-0863">Zinc-finger</keyword>
<evidence type="ECO:0000256" key="4">
    <source>
        <dbReference type="ARBA" id="ARBA00022771"/>
    </source>
</evidence>
<dbReference type="InterPro" id="IPR051574">
    <property type="entry name" value="ZnF_E-box_Homeobox"/>
</dbReference>
<dbReference type="PANTHER" id="PTHR24391">
    <property type="entry name" value="HISTONE H4 TRANSCRIPTION FACTOR-RELATED"/>
    <property type="match status" value="1"/>
</dbReference>
<feature type="region of interest" description="Disordered" evidence="8">
    <location>
        <begin position="94"/>
        <end position="175"/>
    </location>
</feature>
<feature type="compositionally biased region" description="Low complexity" evidence="8">
    <location>
        <begin position="94"/>
        <end position="103"/>
    </location>
</feature>
<comment type="subcellular location">
    <subcellularLocation>
        <location evidence="1">Nucleus</location>
    </subcellularLocation>
</comment>
<keyword evidence="11" id="KW-1185">Reference proteome</keyword>
<dbReference type="GeneID" id="18242143"/>
<dbReference type="GO" id="GO:0003677">
    <property type="term" value="F:DNA binding"/>
    <property type="evidence" value="ECO:0007669"/>
    <property type="project" value="UniProtKB-KW"/>
</dbReference>
<evidence type="ECO:0000256" key="8">
    <source>
        <dbReference type="SAM" id="MobiDB-lite"/>
    </source>
</evidence>
<feature type="region of interest" description="Disordered" evidence="8">
    <location>
        <begin position="21"/>
        <end position="51"/>
    </location>
</feature>
<evidence type="ECO:0000256" key="2">
    <source>
        <dbReference type="ARBA" id="ARBA00022723"/>
    </source>
</evidence>
<feature type="compositionally biased region" description="Polar residues" evidence="8">
    <location>
        <begin position="311"/>
        <end position="325"/>
    </location>
</feature>
<evidence type="ECO:0000256" key="5">
    <source>
        <dbReference type="ARBA" id="ARBA00022833"/>
    </source>
</evidence>
<dbReference type="HOGENOM" id="CLU_056025_0_0_1"/>
<evidence type="ECO:0000313" key="11">
    <source>
        <dbReference type="Proteomes" id="UP000007241"/>
    </source>
</evidence>
<dbReference type="GO" id="GO:0008270">
    <property type="term" value="F:zinc ion binding"/>
    <property type="evidence" value="ECO:0007669"/>
    <property type="project" value="UniProtKB-KW"/>
</dbReference>
<keyword evidence="9" id="KW-0732">Signal</keyword>
<feature type="compositionally biased region" description="Polar residues" evidence="8">
    <location>
        <begin position="203"/>
        <end position="231"/>
    </location>
</feature>
<name>F4NR93_BATDJ</name>
<feature type="compositionally biased region" description="Polar residues" evidence="8">
    <location>
        <begin position="23"/>
        <end position="45"/>
    </location>
</feature>
<keyword evidence="5" id="KW-0862">Zinc</keyword>
<feature type="region of interest" description="Disordered" evidence="8">
    <location>
        <begin position="299"/>
        <end position="348"/>
    </location>
</feature>
<dbReference type="Proteomes" id="UP000007241">
    <property type="component" value="Unassembled WGS sequence"/>
</dbReference>
<keyword evidence="3" id="KW-0677">Repeat</keyword>
<dbReference type="GO" id="GO:0005634">
    <property type="term" value="C:nucleus"/>
    <property type="evidence" value="ECO:0007669"/>
    <property type="project" value="UniProtKB-SubCell"/>
</dbReference>
<dbReference type="RefSeq" id="XP_006676202.1">
    <property type="nucleotide sequence ID" value="XM_006676139.1"/>
</dbReference>
<feature type="region of interest" description="Disordered" evidence="8">
    <location>
        <begin position="202"/>
        <end position="231"/>
    </location>
</feature>
<feature type="chain" id="PRO_5003312364" evidence="9">
    <location>
        <begin position="19"/>
        <end position="442"/>
    </location>
</feature>
<keyword evidence="7" id="KW-0539">Nucleus</keyword>
<evidence type="ECO:0000313" key="10">
    <source>
        <dbReference type="EMBL" id="EGF83713.1"/>
    </source>
</evidence>
<reference evidence="10 11" key="1">
    <citation type="submission" date="2009-12" db="EMBL/GenBank/DDBJ databases">
        <title>The draft genome of Batrachochytrium dendrobatidis.</title>
        <authorList>
            <consortium name="US DOE Joint Genome Institute (JGI-PGF)"/>
            <person name="Kuo A."/>
            <person name="Salamov A."/>
            <person name="Schmutz J."/>
            <person name="Lucas S."/>
            <person name="Pitluck S."/>
            <person name="Rosenblum E."/>
            <person name="Stajich J."/>
            <person name="Eisen M."/>
            <person name="Grigoriev I.V."/>
        </authorList>
    </citation>
    <scope>NUCLEOTIDE SEQUENCE [LARGE SCALE GENOMIC DNA]</scope>
    <source>
        <strain evidence="11">JAM81 / FGSC 10211</strain>
    </source>
</reference>
<dbReference type="GO" id="GO:0006355">
    <property type="term" value="P:regulation of DNA-templated transcription"/>
    <property type="evidence" value="ECO:0007669"/>
    <property type="project" value="UniProtKB-ARBA"/>
</dbReference>
<dbReference type="STRING" id="684364.F4NR93"/>
<feature type="compositionally biased region" description="Low complexity" evidence="8">
    <location>
        <begin position="299"/>
        <end position="310"/>
    </location>
</feature>
<dbReference type="InParanoid" id="F4NR93"/>
<evidence type="ECO:0000256" key="6">
    <source>
        <dbReference type="ARBA" id="ARBA00023125"/>
    </source>
</evidence>
<sequence>MKLVDILFVLSVVATANAILIPTDNNGSPQASGTSSQVSGPTNEPNPEIPSQDWQEVMDSVNLSIFDQDWEYLFDPIDPSTSDQDWQNIVDEISSSTSSQVSDSTDKHDSNILKDQQQSIDQPNQSTPKRGRKRPIDEHGSSTSKQDQQQSMDQPGPSASKQSRKQSTNEPGLVFPDKYWQRLIDEINSGTFESWQELFDIASPSTPNQNKQQPMDQSNPSTYGQDQQQYSTDTIDSSILDENWRDLFDITDSSISNQVSDPTNEPNPGISYQTQQHPVDAIGLSISNEDWQEIIDAASSTTSNQNQQQSMDQPNPSTSNQNQHQPTDENESDNAVSDQVTGLNEQSQRTFNRIKQKLELSKIIRKKKYKEYCDYAALKFEQWSALERGEEISGSEYNQNTEEKLKQEYVATRIKVYSIRRSLKKFMKRRGLEFQEPDSDSD</sequence>
<keyword evidence="6" id="KW-0238">DNA-binding</keyword>
<feature type="region of interest" description="Disordered" evidence="8">
    <location>
        <begin position="255"/>
        <end position="274"/>
    </location>
</feature>
<keyword evidence="2" id="KW-0479">Metal-binding</keyword>
<dbReference type="AlphaFoldDB" id="F4NR93"/>
<feature type="compositionally biased region" description="Polar residues" evidence="8">
    <location>
        <begin position="113"/>
        <end position="128"/>
    </location>
</feature>
<protein>
    <submittedName>
        <fullName evidence="10">Uncharacterized protein</fullName>
    </submittedName>
</protein>